<dbReference type="Pfam" id="PF04612">
    <property type="entry name" value="T2SSM"/>
    <property type="match status" value="1"/>
</dbReference>
<evidence type="ECO:0000256" key="1">
    <source>
        <dbReference type="SAM" id="Phobius"/>
    </source>
</evidence>
<name>A0ABU6K3A9_9RHOO</name>
<protein>
    <submittedName>
        <fullName evidence="2">Type II secretion system protein GspM</fullName>
    </submittedName>
</protein>
<comment type="caution">
    <text evidence="2">The sequence shown here is derived from an EMBL/GenBank/DDBJ whole genome shotgun (WGS) entry which is preliminary data.</text>
</comment>
<organism evidence="2 3">
    <name type="scientific">Uliginosibacterium silvisoli</name>
    <dbReference type="NCBI Taxonomy" id="3114758"/>
    <lineage>
        <taxon>Bacteria</taxon>
        <taxon>Pseudomonadati</taxon>
        <taxon>Pseudomonadota</taxon>
        <taxon>Betaproteobacteria</taxon>
        <taxon>Rhodocyclales</taxon>
        <taxon>Zoogloeaceae</taxon>
        <taxon>Uliginosibacterium</taxon>
    </lineage>
</organism>
<dbReference type="InterPro" id="IPR007690">
    <property type="entry name" value="T2SS_GspM"/>
</dbReference>
<keyword evidence="3" id="KW-1185">Reference proteome</keyword>
<accession>A0ABU6K3A9</accession>
<reference evidence="2 3" key="1">
    <citation type="submission" date="2024-01" db="EMBL/GenBank/DDBJ databases">
        <title>Uliginosibacterium soil sp. nov.</title>
        <authorList>
            <person name="Lv Y."/>
        </authorList>
    </citation>
    <scope>NUCLEOTIDE SEQUENCE [LARGE SCALE GENOMIC DNA]</scope>
    <source>
        <strain evidence="2 3">H3</strain>
    </source>
</reference>
<dbReference type="Proteomes" id="UP001331561">
    <property type="component" value="Unassembled WGS sequence"/>
</dbReference>
<sequence>MKKTWLLLADRFDALQPRERVILFVGALVIVLGAFYVFVLDRAWMQYQLANKSMQQSDKTLNALREQELALSQLTAETPDQQAGRSIAEMRRINAATRDRLAGASMPLVGPDKMRTVLTDLIAAQDGLQLVSARSLPPEDLLADSSAAASAPRVASAQSLYRQSLELTVQGDYRALAEYLRKVEGLPWKVQVGSVSLRSESYPRNSLKVVLHTLSLERSWIGL</sequence>
<dbReference type="RefSeq" id="WP_327599061.1">
    <property type="nucleotide sequence ID" value="NZ_JAYXHS010000002.1"/>
</dbReference>
<keyword evidence="1" id="KW-0472">Membrane</keyword>
<feature type="transmembrane region" description="Helical" evidence="1">
    <location>
        <begin position="21"/>
        <end position="39"/>
    </location>
</feature>
<keyword evidence="1" id="KW-0812">Transmembrane</keyword>
<evidence type="ECO:0000313" key="2">
    <source>
        <dbReference type="EMBL" id="MEC5386084.1"/>
    </source>
</evidence>
<dbReference type="EMBL" id="JAYXHS010000002">
    <property type="protein sequence ID" value="MEC5386084.1"/>
    <property type="molecule type" value="Genomic_DNA"/>
</dbReference>
<proteinExistence type="predicted"/>
<evidence type="ECO:0000313" key="3">
    <source>
        <dbReference type="Proteomes" id="UP001331561"/>
    </source>
</evidence>
<keyword evidence="1" id="KW-1133">Transmembrane helix</keyword>
<gene>
    <name evidence="2" type="primary">gspM</name>
    <name evidence="2" type="ORF">VVD49_10130</name>
</gene>